<organism evidence="2 3">
    <name type="scientific">Sinorhizobium terangae</name>
    <dbReference type="NCBI Taxonomy" id="110322"/>
    <lineage>
        <taxon>Bacteria</taxon>
        <taxon>Pseudomonadati</taxon>
        <taxon>Pseudomonadota</taxon>
        <taxon>Alphaproteobacteria</taxon>
        <taxon>Hyphomicrobiales</taxon>
        <taxon>Rhizobiaceae</taxon>
        <taxon>Sinorhizobium/Ensifer group</taxon>
        <taxon>Sinorhizobium</taxon>
    </lineage>
</organism>
<sequence length="279" mass="31105">MSRLHRSPRVRKVKVFSATVGESFGKTTENFGDNLMADILQDVFSVEPTYVEPARAELIGVGSIIDAYYRYSRKKYVFWRKRPWRTLHVWGSGFMNSGTPALWPQRLVFDAVRGELSKARVAPDRDIALGDPAILLPLIWPKKVVATSEVVVIPHFVTYQTFLERYGTSLPRHWRVLNLLGDPRKICEAISASELVISSSLHGLIVADAYGVPSIWMEPHGKIKGDGFKFADYFSFRGAPLPGPVDFDSLLAAGTVAGNAPAVPSAETIDRLLRSFPFR</sequence>
<dbReference type="InterPro" id="IPR007345">
    <property type="entry name" value="Polysacch_pyruvyl_Trfase"/>
</dbReference>
<evidence type="ECO:0000313" key="2">
    <source>
        <dbReference type="EMBL" id="MQX15538.1"/>
    </source>
</evidence>
<dbReference type="Proteomes" id="UP000439983">
    <property type="component" value="Unassembled WGS sequence"/>
</dbReference>
<name>A0A6N7LE98_SINTE</name>
<dbReference type="EMBL" id="WITC01000044">
    <property type="protein sequence ID" value="MQX15538.1"/>
    <property type="molecule type" value="Genomic_DNA"/>
</dbReference>
<protein>
    <recommendedName>
        <fullName evidence="1">Polysaccharide pyruvyl transferase domain-containing protein</fullName>
    </recommendedName>
</protein>
<dbReference type="AlphaFoldDB" id="A0A6N7LE98"/>
<evidence type="ECO:0000259" key="1">
    <source>
        <dbReference type="Pfam" id="PF04230"/>
    </source>
</evidence>
<keyword evidence="3" id="KW-1185">Reference proteome</keyword>
<feature type="domain" description="Polysaccharide pyruvyl transferase" evidence="1">
    <location>
        <begin position="30"/>
        <end position="219"/>
    </location>
</feature>
<reference evidence="2 3" key="1">
    <citation type="journal article" date="2013" name="Genome Biol.">
        <title>Comparative genomics of the core and accessory genomes of 48 Sinorhizobium strains comprising five genospecies.</title>
        <authorList>
            <person name="Sugawara M."/>
            <person name="Epstein B."/>
            <person name="Badgley B.D."/>
            <person name="Unno T."/>
            <person name="Xu L."/>
            <person name="Reese J."/>
            <person name="Gyaneshwar P."/>
            <person name="Denny R."/>
            <person name="Mudge J."/>
            <person name="Bharti A.K."/>
            <person name="Farmer A.D."/>
            <person name="May G.D."/>
            <person name="Woodward J.E."/>
            <person name="Medigue C."/>
            <person name="Vallenet D."/>
            <person name="Lajus A."/>
            <person name="Rouy Z."/>
            <person name="Martinez-Vaz B."/>
            <person name="Tiffin P."/>
            <person name="Young N.D."/>
            <person name="Sadowsky M.J."/>
        </authorList>
    </citation>
    <scope>NUCLEOTIDE SEQUENCE [LARGE SCALE GENOMIC DNA]</scope>
    <source>
        <strain evidence="2 3">USDA4894</strain>
    </source>
</reference>
<proteinExistence type="predicted"/>
<dbReference type="Pfam" id="PF04230">
    <property type="entry name" value="PS_pyruv_trans"/>
    <property type="match status" value="1"/>
</dbReference>
<gene>
    <name evidence="2" type="ORF">GHK62_12345</name>
</gene>
<accession>A0A6N7LE98</accession>
<dbReference type="OrthoDB" id="9803627at2"/>
<evidence type="ECO:0000313" key="3">
    <source>
        <dbReference type="Proteomes" id="UP000439983"/>
    </source>
</evidence>
<comment type="caution">
    <text evidence="2">The sequence shown here is derived from an EMBL/GenBank/DDBJ whole genome shotgun (WGS) entry which is preliminary data.</text>
</comment>